<name>A0A7C7D6A0_9FIRM</name>
<evidence type="ECO:0000313" key="8">
    <source>
        <dbReference type="EMBL" id="HHY27296.1"/>
    </source>
</evidence>
<dbReference type="NCBIfam" id="TIGR00067">
    <property type="entry name" value="glut_race"/>
    <property type="match status" value="1"/>
</dbReference>
<reference evidence="8 9" key="1">
    <citation type="journal article" date="2020" name="Biotechnol. Biofuels">
        <title>New insights from the biogas microbiome by comprehensive genome-resolved metagenomics of nearly 1600 species originating from multiple anaerobic digesters.</title>
        <authorList>
            <person name="Campanaro S."/>
            <person name="Treu L."/>
            <person name="Rodriguez-R L.M."/>
            <person name="Kovalovszki A."/>
            <person name="Ziels R.M."/>
            <person name="Maus I."/>
            <person name="Zhu X."/>
            <person name="Kougias P.G."/>
            <person name="Basile A."/>
            <person name="Luo G."/>
            <person name="Schluter A."/>
            <person name="Konstantinidis K.T."/>
            <person name="Angelidaki I."/>
        </authorList>
    </citation>
    <scope>NUCLEOTIDE SEQUENCE [LARGE SCALE GENOMIC DNA]</scope>
    <source>
        <strain evidence="8">AS05jafATM_4</strain>
    </source>
</reference>
<keyword evidence="5 7" id="KW-0413">Isomerase</keyword>
<evidence type="ECO:0000256" key="2">
    <source>
        <dbReference type="ARBA" id="ARBA00013090"/>
    </source>
</evidence>
<feature type="binding site" evidence="7">
    <location>
        <begin position="26"/>
        <end position="27"/>
    </location>
    <ligand>
        <name>substrate</name>
    </ligand>
</feature>
<evidence type="ECO:0000256" key="1">
    <source>
        <dbReference type="ARBA" id="ARBA00001602"/>
    </source>
</evidence>
<dbReference type="GO" id="GO:0008881">
    <property type="term" value="F:glutamate racemase activity"/>
    <property type="evidence" value="ECO:0007669"/>
    <property type="project" value="UniProtKB-UniRule"/>
</dbReference>
<keyword evidence="4 7" id="KW-0573">Peptidoglycan synthesis</keyword>
<dbReference type="EMBL" id="DUTF01000248">
    <property type="protein sequence ID" value="HHY27296.1"/>
    <property type="molecule type" value="Genomic_DNA"/>
</dbReference>
<dbReference type="InterPro" id="IPR033134">
    <property type="entry name" value="Asp/Glu_racemase_AS_2"/>
</dbReference>
<comment type="catalytic activity">
    <reaction evidence="1 7">
        <text>L-glutamate = D-glutamate</text>
        <dbReference type="Rhea" id="RHEA:12813"/>
        <dbReference type="ChEBI" id="CHEBI:29985"/>
        <dbReference type="ChEBI" id="CHEBI:29986"/>
        <dbReference type="EC" id="5.1.1.3"/>
    </reaction>
</comment>
<sequence length="308" mass="33761">MEVKQIIRMRPRGGIELGQRMIGMFDSGVGGLTVMKEILAQLPDVQIIYFGDTARVPYGNRSREELIHFGEEIISFLIDQGAEAIVVACNTSSANAVPVLKEYYNLPLIGTIEPGARAAVQATTTGNIGLIATEATVRSKAYSSAVRRVLTKGILPKKTELREAWQKGGYSIELVKAQACPLFVPLVEAGLSHSPEARGIARTYLAPIQEAQVDALILGCTHYPFLAPVIQEILGEEITLVDPAQAMVEELKEVLEQLGHNQEKGQEMNKTSNHHRFFVSGDPVLFEQVGNTLLPGQIHSVRQVSWHQ</sequence>
<evidence type="ECO:0000256" key="7">
    <source>
        <dbReference type="HAMAP-Rule" id="MF_00258"/>
    </source>
</evidence>
<dbReference type="Proteomes" id="UP000553059">
    <property type="component" value="Unassembled WGS sequence"/>
</dbReference>
<comment type="function">
    <text evidence="7">Provides the (R)-glutamate required for cell wall biosynthesis.</text>
</comment>
<dbReference type="InterPro" id="IPR004391">
    <property type="entry name" value="Glu_race"/>
</dbReference>
<dbReference type="GO" id="GO:0071555">
    <property type="term" value="P:cell wall organization"/>
    <property type="evidence" value="ECO:0007669"/>
    <property type="project" value="UniProtKB-KW"/>
</dbReference>
<dbReference type="Gene3D" id="3.40.50.1860">
    <property type="match status" value="2"/>
</dbReference>
<comment type="similarity">
    <text evidence="7">Belongs to the aspartate/glutamate racemases family.</text>
</comment>
<dbReference type="PANTHER" id="PTHR21198">
    <property type="entry name" value="GLUTAMATE RACEMASE"/>
    <property type="match status" value="1"/>
</dbReference>
<comment type="pathway">
    <text evidence="7">Cell wall biogenesis; peptidoglycan biosynthesis.</text>
</comment>
<accession>A0A7C7D6A0</accession>
<dbReference type="EC" id="5.1.1.3" evidence="2 7"/>
<dbReference type="UniPathway" id="UPA00219"/>
<evidence type="ECO:0000256" key="3">
    <source>
        <dbReference type="ARBA" id="ARBA00022960"/>
    </source>
</evidence>
<dbReference type="PANTHER" id="PTHR21198:SF2">
    <property type="entry name" value="GLUTAMATE RACEMASE"/>
    <property type="match status" value="1"/>
</dbReference>
<dbReference type="PROSITE" id="PS00924">
    <property type="entry name" value="ASP_GLU_RACEMASE_2"/>
    <property type="match status" value="1"/>
</dbReference>
<dbReference type="SUPFAM" id="SSF53681">
    <property type="entry name" value="Aspartate/glutamate racemase"/>
    <property type="match status" value="2"/>
</dbReference>
<gene>
    <name evidence="7" type="primary">murI</name>
    <name evidence="8" type="ORF">GX523_11255</name>
</gene>
<feature type="active site" description="Proton donor/acceptor" evidence="7">
    <location>
        <position position="89"/>
    </location>
</feature>
<keyword evidence="3 7" id="KW-0133">Cell shape</keyword>
<dbReference type="InterPro" id="IPR001920">
    <property type="entry name" value="Asp/Glu_race"/>
</dbReference>
<dbReference type="InterPro" id="IPR015942">
    <property type="entry name" value="Asp/Glu/hydantoin_racemase"/>
</dbReference>
<evidence type="ECO:0000256" key="6">
    <source>
        <dbReference type="ARBA" id="ARBA00023316"/>
    </source>
</evidence>
<protein>
    <recommendedName>
        <fullName evidence="2 7">Glutamate racemase</fullName>
        <ecNumber evidence="2 7">5.1.1.3</ecNumber>
    </recommendedName>
</protein>
<dbReference type="GO" id="GO:0009252">
    <property type="term" value="P:peptidoglycan biosynthetic process"/>
    <property type="evidence" value="ECO:0007669"/>
    <property type="project" value="UniProtKB-UniRule"/>
</dbReference>
<dbReference type="AlphaFoldDB" id="A0A7C7D6A0"/>
<evidence type="ECO:0000256" key="5">
    <source>
        <dbReference type="ARBA" id="ARBA00023235"/>
    </source>
</evidence>
<dbReference type="PROSITE" id="PS00923">
    <property type="entry name" value="ASP_GLU_RACEMASE_1"/>
    <property type="match status" value="1"/>
</dbReference>
<feature type="binding site" evidence="7">
    <location>
        <begin position="221"/>
        <end position="222"/>
    </location>
    <ligand>
        <name>substrate</name>
    </ligand>
</feature>
<dbReference type="InterPro" id="IPR018187">
    <property type="entry name" value="Asp/Glu_racemase_AS_1"/>
</dbReference>
<feature type="binding site" evidence="7">
    <location>
        <begin position="90"/>
        <end position="91"/>
    </location>
    <ligand>
        <name>substrate</name>
    </ligand>
</feature>
<dbReference type="Pfam" id="PF01177">
    <property type="entry name" value="Asp_Glu_race"/>
    <property type="match status" value="1"/>
</dbReference>
<organism evidence="8 9">
    <name type="scientific">Desulfitobacterium dehalogenans</name>
    <dbReference type="NCBI Taxonomy" id="36854"/>
    <lineage>
        <taxon>Bacteria</taxon>
        <taxon>Bacillati</taxon>
        <taxon>Bacillota</taxon>
        <taxon>Clostridia</taxon>
        <taxon>Eubacteriales</taxon>
        <taxon>Desulfitobacteriaceae</taxon>
        <taxon>Desulfitobacterium</taxon>
    </lineage>
</organism>
<evidence type="ECO:0000313" key="9">
    <source>
        <dbReference type="Proteomes" id="UP000553059"/>
    </source>
</evidence>
<proteinExistence type="inferred from homology"/>
<comment type="caution">
    <text evidence="8">The sequence shown here is derived from an EMBL/GenBank/DDBJ whole genome shotgun (WGS) entry which is preliminary data.</text>
</comment>
<dbReference type="GO" id="GO:0008360">
    <property type="term" value="P:regulation of cell shape"/>
    <property type="evidence" value="ECO:0007669"/>
    <property type="project" value="UniProtKB-KW"/>
</dbReference>
<dbReference type="HAMAP" id="MF_00258">
    <property type="entry name" value="Glu_racemase"/>
    <property type="match status" value="1"/>
</dbReference>
<feature type="binding site" evidence="7">
    <location>
        <begin position="58"/>
        <end position="59"/>
    </location>
    <ligand>
        <name>substrate</name>
    </ligand>
</feature>
<keyword evidence="6 7" id="KW-0961">Cell wall biogenesis/degradation</keyword>
<feature type="active site" description="Proton donor/acceptor" evidence="7">
    <location>
        <position position="220"/>
    </location>
</feature>
<evidence type="ECO:0000256" key="4">
    <source>
        <dbReference type="ARBA" id="ARBA00022984"/>
    </source>
</evidence>